<evidence type="ECO:0000256" key="3">
    <source>
        <dbReference type="ARBA" id="ARBA00022723"/>
    </source>
</evidence>
<evidence type="ECO:0000256" key="7">
    <source>
        <dbReference type="ARBA" id="ARBA00048173"/>
    </source>
</evidence>
<evidence type="ECO:0000256" key="6">
    <source>
        <dbReference type="ARBA" id="ARBA00034120"/>
    </source>
</evidence>
<evidence type="ECO:0000256" key="5">
    <source>
        <dbReference type="ARBA" id="ARBA00023118"/>
    </source>
</evidence>
<evidence type="ECO:0000256" key="4">
    <source>
        <dbReference type="ARBA" id="ARBA00022842"/>
    </source>
</evidence>
<evidence type="ECO:0000259" key="8">
    <source>
        <dbReference type="PROSITE" id="PS50878"/>
    </source>
</evidence>
<comment type="similarity">
    <text evidence="6">Belongs to the bacterial reverse transcriptase family.</text>
</comment>
<dbReference type="InterPro" id="IPR051083">
    <property type="entry name" value="GrpII_Intron_Splice-Mob/Def"/>
</dbReference>
<keyword evidence="4" id="KW-0460">Magnesium</keyword>
<evidence type="ECO:0000256" key="1">
    <source>
        <dbReference type="ARBA" id="ARBA00022679"/>
    </source>
</evidence>
<dbReference type="Pfam" id="PF08388">
    <property type="entry name" value="GIIM"/>
    <property type="match status" value="1"/>
</dbReference>
<keyword evidence="3" id="KW-0479">Metal-binding</keyword>
<dbReference type="NCBIfam" id="TIGR04416">
    <property type="entry name" value="group_II_RT_mat"/>
    <property type="match status" value="1"/>
</dbReference>
<keyword evidence="1" id="KW-0808">Transferase</keyword>
<dbReference type="GO" id="GO:0003723">
    <property type="term" value="F:RNA binding"/>
    <property type="evidence" value="ECO:0007669"/>
    <property type="project" value="InterPro"/>
</dbReference>
<name>A0A0F9EFD3_9ZZZZ</name>
<dbReference type="CDD" id="cd01651">
    <property type="entry name" value="RT_G2_intron"/>
    <property type="match status" value="1"/>
</dbReference>
<dbReference type="PROSITE" id="PS50878">
    <property type="entry name" value="RT_POL"/>
    <property type="match status" value="1"/>
</dbReference>
<keyword evidence="2" id="KW-0548">Nucleotidyltransferase</keyword>
<dbReference type="AlphaFoldDB" id="A0A0F9EFD3"/>
<dbReference type="GO" id="GO:0046872">
    <property type="term" value="F:metal ion binding"/>
    <property type="evidence" value="ECO:0007669"/>
    <property type="project" value="UniProtKB-KW"/>
</dbReference>
<dbReference type="InterPro" id="IPR030931">
    <property type="entry name" value="Group_II_RT_mat"/>
</dbReference>
<comment type="caution">
    <text evidence="9">The sequence shown here is derived from an EMBL/GenBank/DDBJ whole genome shotgun (WGS) entry which is preliminary data.</text>
</comment>
<dbReference type="InterPro" id="IPR000477">
    <property type="entry name" value="RT_dom"/>
</dbReference>
<dbReference type="InterPro" id="IPR000123">
    <property type="entry name" value="Reverse_transcriptase_msDNA"/>
</dbReference>
<accession>A0A0F9EFD3</accession>
<dbReference type="Pfam" id="PF00078">
    <property type="entry name" value="RVT_1"/>
    <property type="match status" value="1"/>
</dbReference>
<protein>
    <recommendedName>
        <fullName evidence="8">Reverse transcriptase domain-containing protein</fullName>
    </recommendedName>
</protein>
<feature type="domain" description="Reverse transcriptase" evidence="8">
    <location>
        <begin position="93"/>
        <end position="320"/>
    </location>
</feature>
<proteinExistence type="inferred from homology"/>
<dbReference type="InterPro" id="IPR013597">
    <property type="entry name" value="Mat_intron_G2"/>
</dbReference>
<reference evidence="9" key="1">
    <citation type="journal article" date="2015" name="Nature">
        <title>Complex archaea that bridge the gap between prokaryotes and eukaryotes.</title>
        <authorList>
            <person name="Spang A."/>
            <person name="Saw J.H."/>
            <person name="Jorgensen S.L."/>
            <person name="Zaremba-Niedzwiedzka K."/>
            <person name="Martijn J."/>
            <person name="Lind A.E."/>
            <person name="van Eijk R."/>
            <person name="Schleper C."/>
            <person name="Guy L."/>
            <person name="Ettema T.J."/>
        </authorList>
    </citation>
    <scope>NUCLEOTIDE SEQUENCE</scope>
</reference>
<dbReference type="PANTHER" id="PTHR34047">
    <property type="entry name" value="NUCLEAR INTRON MATURASE 1, MITOCHONDRIAL-RELATED"/>
    <property type="match status" value="1"/>
</dbReference>
<dbReference type="PANTHER" id="PTHR34047:SF8">
    <property type="entry name" value="PROTEIN YKFC"/>
    <property type="match status" value="1"/>
</dbReference>
<dbReference type="PRINTS" id="PR00866">
    <property type="entry name" value="RNADNAPOLMS"/>
</dbReference>
<dbReference type="GO" id="GO:0003964">
    <property type="term" value="F:RNA-directed DNA polymerase activity"/>
    <property type="evidence" value="ECO:0007669"/>
    <property type="project" value="UniProtKB-EC"/>
</dbReference>
<dbReference type="GO" id="GO:0051607">
    <property type="term" value="P:defense response to virus"/>
    <property type="evidence" value="ECO:0007669"/>
    <property type="project" value="UniProtKB-KW"/>
</dbReference>
<evidence type="ECO:0000313" key="9">
    <source>
        <dbReference type="EMBL" id="KKL64961.1"/>
    </source>
</evidence>
<gene>
    <name evidence="9" type="ORF">LCGC14_2159760</name>
</gene>
<dbReference type="SUPFAM" id="SSF56672">
    <property type="entry name" value="DNA/RNA polymerases"/>
    <property type="match status" value="1"/>
</dbReference>
<dbReference type="EMBL" id="LAZR01027684">
    <property type="protein sequence ID" value="KKL64961.1"/>
    <property type="molecule type" value="Genomic_DNA"/>
</dbReference>
<dbReference type="InterPro" id="IPR043502">
    <property type="entry name" value="DNA/RNA_pol_sf"/>
</dbReference>
<organism evidence="9">
    <name type="scientific">marine sediment metagenome</name>
    <dbReference type="NCBI Taxonomy" id="412755"/>
    <lineage>
        <taxon>unclassified sequences</taxon>
        <taxon>metagenomes</taxon>
        <taxon>ecological metagenomes</taxon>
    </lineage>
</organism>
<sequence length="461" mass="53232">MSTRRQNTQLELAFPMRSTGEPECRTDEGPEVPVAEHRTESLAISEQLMEEILESENLKKALKRVQANKGAPGIDGVTVDELQDYLRKHWPTMRVQLLEGTYKPQPVKRVEIPKPNGGTRNLGIPTVVDRWLQQAVLQVLQQQWDPTFSEHSYGFRPGRSAHQAIAQAQRYVREGFTVVVDLDLEKFFDLVAHDRLMARVAKRVTDKRVLKLIRAFLKAGVVLADGLVSPTEMGTPQGGPLSPLLSNLVLDELDQELQRRGHRFCRYADDVNIYVRSVRAGQRVMESISRFITHRLKLRVNPSKSKVAPAWECEFLGFSISQGSERKRRIGPKALLRFKDRIRELTRRSRGVSIHKVVFDLTRYLRGWIGYFGFTDARYVLRDLDSWIRRRLRCFIWKQWKTFRRRRRGLMERGIAEAPASQTAARSRGCWSTSRVPPLRRAFPNAYFNSLGLFRLFVRPA</sequence>
<evidence type="ECO:0000256" key="2">
    <source>
        <dbReference type="ARBA" id="ARBA00022695"/>
    </source>
</evidence>
<keyword evidence="5" id="KW-0051">Antiviral defense</keyword>
<comment type="catalytic activity">
    <reaction evidence="7">
        <text>DNA(n) + a 2'-deoxyribonucleoside 5'-triphosphate = DNA(n+1) + diphosphate</text>
        <dbReference type="Rhea" id="RHEA:22508"/>
        <dbReference type="Rhea" id="RHEA-COMP:17339"/>
        <dbReference type="Rhea" id="RHEA-COMP:17340"/>
        <dbReference type="ChEBI" id="CHEBI:33019"/>
        <dbReference type="ChEBI" id="CHEBI:61560"/>
        <dbReference type="ChEBI" id="CHEBI:173112"/>
        <dbReference type="EC" id="2.7.7.49"/>
    </reaction>
</comment>